<organism evidence="8 9">
    <name type="scientific">Pararhodobacter marinus</name>
    <dbReference type="NCBI Taxonomy" id="2184063"/>
    <lineage>
        <taxon>Bacteria</taxon>
        <taxon>Pseudomonadati</taxon>
        <taxon>Pseudomonadota</taxon>
        <taxon>Alphaproteobacteria</taxon>
        <taxon>Rhodobacterales</taxon>
        <taxon>Paracoccaceae</taxon>
        <taxon>Pararhodobacter</taxon>
    </lineage>
</organism>
<keyword evidence="2" id="KW-0808">Transferase</keyword>
<gene>
    <name evidence="8" type="ORF">C4N9_21380</name>
</gene>
<dbReference type="GeneID" id="94367451"/>
<dbReference type="AlphaFoldDB" id="A0A2U2C413"/>
<reference evidence="8 9" key="1">
    <citation type="submission" date="2018-05" db="EMBL/GenBank/DDBJ databases">
        <title>Pararhodobacter marina sp. nov., isolated from deep-sea water of the Indian Ocean.</title>
        <authorList>
            <person name="Lai Q.Sr."/>
            <person name="Liu X."/>
            <person name="Shao Z."/>
        </authorList>
    </citation>
    <scope>NUCLEOTIDE SEQUENCE [LARGE SCALE GENOMIC DNA]</scope>
    <source>
        <strain evidence="8 9">CIC4N-9</strain>
    </source>
</reference>
<dbReference type="InterPro" id="IPR029061">
    <property type="entry name" value="THDP-binding"/>
</dbReference>
<proteinExistence type="inferred from homology"/>
<dbReference type="GO" id="GO:0000287">
    <property type="term" value="F:magnesium ion binding"/>
    <property type="evidence" value="ECO:0007669"/>
    <property type="project" value="InterPro"/>
</dbReference>
<keyword evidence="3 4" id="KW-0786">Thiamine pyrophosphate</keyword>
<evidence type="ECO:0000259" key="7">
    <source>
        <dbReference type="Pfam" id="PF02776"/>
    </source>
</evidence>
<dbReference type="SUPFAM" id="SSF52467">
    <property type="entry name" value="DHS-like NAD/FAD-binding domain"/>
    <property type="match status" value="1"/>
</dbReference>
<dbReference type="InterPro" id="IPR012000">
    <property type="entry name" value="Thiamin_PyroP_enz_cen_dom"/>
</dbReference>
<dbReference type="FunFam" id="3.40.50.970:FF:000007">
    <property type="entry name" value="Acetolactate synthase"/>
    <property type="match status" value="1"/>
</dbReference>
<feature type="domain" description="Thiamine pyrophosphate enzyme TPP-binding" evidence="6">
    <location>
        <begin position="382"/>
        <end position="527"/>
    </location>
</feature>
<dbReference type="Proteomes" id="UP000244940">
    <property type="component" value="Unassembled WGS sequence"/>
</dbReference>
<dbReference type="Pfam" id="PF02775">
    <property type="entry name" value="TPP_enzyme_C"/>
    <property type="match status" value="1"/>
</dbReference>
<dbReference type="GO" id="GO:0009099">
    <property type="term" value="P:L-valine biosynthetic process"/>
    <property type="evidence" value="ECO:0007669"/>
    <property type="project" value="TreeGrafter"/>
</dbReference>
<dbReference type="InterPro" id="IPR029035">
    <property type="entry name" value="DHS-like_NAD/FAD-binding_dom"/>
</dbReference>
<dbReference type="CDD" id="cd07035">
    <property type="entry name" value="TPP_PYR_POX_like"/>
    <property type="match status" value="1"/>
</dbReference>
<dbReference type="PANTHER" id="PTHR18968:SF120">
    <property type="entry name" value="ACETOLACTATE SYNTHASE LARGE SUBUNIT"/>
    <property type="match status" value="1"/>
</dbReference>
<evidence type="ECO:0000313" key="8">
    <source>
        <dbReference type="EMBL" id="PWE26544.1"/>
    </source>
</evidence>
<dbReference type="PROSITE" id="PS00187">
    <property type="entry name" value="TPP_ENZYMES"/>
    <property type="match status" value="1"/>
</dbReference>
<dbReference type="RefSeq" id="WP_109535377.1">
    <property type="nucleotide sequence ID" value="NZ_QEYD01000019.1"/>
</dbReference>
<dbReference type="GO" id="GO:0003984">
    <property type="term" value="F:acetolactate synthase activity"/>
    <property type="evidence" value="ECO:0007669"/>
    <property type="project" value="TreeGrafter"/>
</dbReference>
<dbReference type="PANTHER" id="PTHR18968">
    <property type="entry name" value="THIAMINE PYROPHOSPHATE ENZYMES"/>
    <property type="match status" value="1"/>
</dbReference>
<dbReference type="GO" id="GO:0009097">
    <property type="term" value="P:isoleucine biosynthetic process"/>
    <property type="evidence" value="ECO:0007669"/>
    <property type="project" value="TreeGrafter"/>
</dbReference>
<dbReference type="SUPFAM" id="SSF52518">
    <property type="entry name" value="Thiamin diphosphate-binding fold (THDP-binding)"/>
    <property type="match status" value="2"/>
</dbReference>
<comment type="similarity">
    <text evidence="1 4">Belongs to the TPP enzyme family.</text>
</comment>
<evidence type="ECO:0000256" key="3">
    <source>
        <dbReference type="ARBA" id="ARBA00023052"/>
    </source>
</evidence>
<feature type="domain" description="Thiamine pyrophosphate enzyme central" evidence="5">
    <location>
        <begin position="188"/>
        <end position="325"/>
    </location>
</feature>
<dbReference type="CDD" id="cd00568">
    <property type="entry name" value="TPP_enzymes"/>
    <property type="match status" value="1"/>
</dbReference>
<dbReference type="NCBIfam" id="NF006052">
    <property type="entry name" value="PRK08199.1"/>
    <property type="match status" value="1"/>
</dbReference>
<evidence type="ECO:0000313" key="9">
    <source>
        <dbReference type="Proteomes" id="UP000244940"/>
    </source>
</evidence>
<evidence type="ECO:0000256" key="2">
    <source>
        <dbReference type="ARBA" id="ARBA00022679"/>
    </source>
</evidence>
<dbReference type="Gene3D" id="3.40.50.970">
    <property type="match status" value="2"/>
</dbReference>
<dbReference type="Pfam" id="PF02776">
    <property type="entry name" value="TPP_enzyme_N"/>
    <property type="match status" value="1"/>
</dbReference>
<dbReference type="Gene3D" id="3.40.50.1220">
    <property type="entry name" value="TPP-binding domain"/>
    <property type="match status" value="1"/>
</dbReference>
<evidence type="ECO:0000256" key="1">
    <source>
        <dbReference type="ARBA" id="ARBA00007812"/>
    </source>
</evidence>
<accession>A0A2U2C413</accession>
<evidence type="ECO:0000259" key="5">
    <source>
        <dbReference type="Pfam" id="PF00205"/>
    </source>
</evidence>
<dbReference type="EMBL" id="QEYD01000019">
    <property type="protein sequence ID" value="PWE26544.1"/>
    <property type="molecule type" value="Genomic_DNA"/>
</dbReference>
<dbReference type="GO" id="GO:0005948">
    <property type="term" value="C:acetolactate synthase complex"/>
    <property type="evidence" value="ECO:0007669"/>
    <property type="project" value="TreeGrafter"/>
</dbReference>
<dbReference type="InterPro" id="IPR011766">
    <property type="entry name" value="TPP_enzyme_TPP-bd"/>
</dbReference>
<evidence type="ECO:0000259" key="6">
    <source>
        <dbReference type="Pfam" id="PF02775"/>
    </source>
</evidence>
<dbReference type="InterPro" id="IPR012001">
    <property type="entry name" value="Thiamin_PyroP_enz_TPP-bd_dom"/>
</dbReference>
<keyword evidence="9" id="KW-1185">Reference proteome</keyword>
<sequence length="554" mass="59130">MRHGGQILVDHLKAQGVRRVFSVPGESFLAALDGLHGSGIDNIVCRHEGGAAMMAEAHFKVTGEVGIAFVTRGPGASNAASGVHVAQQDSSPMILFVGQIDSGHRDRGAFQEVDYRQMFGGLAKWAAEIDDIGRLPEYLARAFHVARSGRPGPVVLSLPENMLSAQSDVPDLPPAPPVQAAPSEPELAALWDGLKDAKRPLVVVGGPHWSPQAARDLAAFASATGLPVAQTFRRQDRLDADHPCHAGDLGVGMNPKLARRLREADTLLILGARLGDTATDGYTLIDPAAPGKRVLHVHPDPDELGLVWRPDCAVARRAPEIIAALAASVPQGLPDWSDWTEAAHADLLDWRQPRETPGAVKLEQVMAWLSDNAPADAIATNGAGNYCTWMHRYFRPRAFPGQIGPTSGSMGYGFPAAIAASLEHPGKVVLCFAGDGCFQMTLNELSTARQYGATPIVILANNGRYGTIRMHQERTYPGRVSGTDLFNPDYAALVRAYGGHGETVTRTEDFPEAFARARQSGTVAVIELRLDPQALTPGQTLDSARAQGEGARNG</sequence>
<dbReference type="InterPro" id="IPR000399">
    <property type="entry name" value="TPP-bd_CS"/>
</dbReference>
<feature type="domain" description="Thiamine pyrophosphate enzyme N-terminal TPP-binding" evidence="7">
    <location>
        <begin position="3"/>
        <end position="117"/>
    </location>
</feature>
<comment type="caution">
    <text evidence="8">The sequence shown here is derived from an EMBL/GenBank/DDBJ whole genome shotgun (WGS) entry which is preliminary data.</text>
</comment>
<dbReference type="Pfam" id="PF00205">
    <property type="entry name" value="TPP_enzyme_M"/>
    <property type="match status" value="1"/>
</dbReference>
<dbReference type="GO" id="GO:0030976">
    <property type="term" value="F:thiamine pyrophosphate binding"/>
    <property type="evidence" value="ECO:0007669"/>
    <property type="project" value="InterPro"/>
</dbReference>
<dbReference type="OrthoDB" id="4494979at2"/>
<name>A0A2U2C413_9RHOB</name>
<dbReference type="InterPro" id="IPR045229">
    <property type="entry name" value="TPP_enz"/>
</dbReference>
<dbReference type="GO" id="GO:0050660">
    <property type="term" value="F:flavin adenine dinucleotide binding"/>
    <property type="evidence" value="ECO:0007669"/>
    <property type="project" value="TreeGrafter"/>
</dbReference>
<evidence type="ECO:0000256" key="4">
    <source>
        <dbReference type="RuleBase" id="RU362132"/>
    </source>
</evidence>
<protein>
    <submittedName>
        <fullName evidence="8">Thiamine pyrophosphate-binding protein</fullName>
    </submittedName>
</protein>